<dbReference type="RefSeq" id="WP_378110347.1">
    <property type="nucleotide sequence ID" value="NZ_JBHSNC010000010.1"/>
</dbReference>
<dbReference type="InterPro" id="IPR055171">
    <property type="entry name" value="GT-D-like"/>
</dbReference>
<feature type="compositionally biased region" description="Basic residues" evidence="1">
    <location>
        <begin position="7"/>
        <end position="40"/>
    </location>
</feature>
<evidence type="ECO:0000313" key="3">
    <source>
        <dbReference type="EMBL" id="MFC5528506.1"/>
    </source>
</evidence>
<name>A0ABW0QVF3_9BACL</name>
<dbReference type="Proteomes" id="UP001596108">
    <property type="component" value="Unassembled WGS sequence"/>
</dbReference>
<keyword evidence="4" id="KW-1185">Reference proteome</keyword>
<sequence>MAIRSSRQSKRFRSKIRVRRTGKHRRSIRRTSLRSPKRKTVSQLPTNAGSGYGASFSSEYELGYKRGMIDGAERLLEKHLPTDAIIPGITATEAMAAGVQALKARALPLLGMESVFEELEDAIRNRRPYAFVRLGDGELMTLAQNVVLPVSEVRASSPYLPYAGIVVPDLEARDELARIIRSVNLVGVPISRQPHFQPLLFRVFQAHGIACSSLKLTTSTMNYALHEHGYLQRLIAGRRLLLVGNVAAELAQALKAQGHNVAGIVCPVKGYPDVGRVVAEAVTHDFDLAIVSAGIPAVPIVARIAELTGKVAIDFGHLADQIAGIKTRIAAIQSE</sequence>
<reference evidence="4" key="1">
    <citation type="journal article" date="2019" name="Int. J. Syst. Evol. Microbiol.">
        <title>The Global Catalogue of Microorganisms (GCM) 10K type strain sequencing project: providing services to taxonomists for standard genome sequencing and annotation.</title>
        <authorList>
            <consortium name="The Broad Institute Genomics Platform"/>
            <consortium name="The Broad Institute Genome Sequencing Center for Infectious Disease"/>
            <person name="Wu L."/>
            <person name="Ma J."/>
        </authorList>
    </citation>
    <scope>NUCLEOTIDE SEQUENCE [LARGE SCALE GENOMIC DNA]</scope>
    <source>
        <strain evidence="4">CGMCC 1.18578</strain>
    </source>
</reference>
<evidence type="ECO:0000313" key="4">
    <source>
        <dbReference type="Proteomes" id="UP001596108"/>
    </source>
</evidence>
<feature type="region of interest" description="Disordered" evidence="1">
    <location>
        <begin position="1"/>
        <end position="48"/>
    </location>
</feature>
<organism evidence="3 4">
    <name type="scientific">Cohnella yongneupensis</name>
    <dbReference type="NCBI Taxonomy" id="425006"/>
    <lineage>
        <taxon>Bacteria</taxon>
        <taxon>Bacillati</taxon>
        <taxon>Bacillota</taxon>
        <taxon>Bacilli</taxon>
        <taxon>Bacillales</taxon>
        <taxon>Paenibacillaceae</taxon>
        <taxon>Cohnella</taxon>
    </lineage>
</organism>
<dbReference type="InterPro" id="IPR049785">
    <property type="entry name" value="GT-D-like_firm"/>
</dbReference>
<proteinExistence type="predicted"/>
<dbReference type="Pfam" id="PF22882">
    <property type="entry name" value="GT-D-like"/>
    <property type="match status" value="1"/>
</dbReference>
<evidence type="ECO:0000256" key="1">
    <source>
        <dbReference type="SAM" id="MobiDB-lite"/>
    </source>
</evidence>
<accession>A0ABW0QVF3</accession>
<gene>
    <name evidence="3" type="ORF">ACFPQ4_03445</name>
</gene>
<dbReference type="EMBL" id="JBHSNC010000010">
    <property type="protein sequence ID" value="MFC5528506.1"/>
    <property type="molecule type" value="Genomic_DNA"/>
</dbReference>
<protein>
    <submittedName>
        <fullName evidence="3">GT-D fold domain-containing glycosyltransferase</fullName>
    </submittedName>
</protein>
<evidence type="ECO:0000259" key="2">
    <source>
        <dbReference type="Pfam" id="PF22882"/>
    </source>
</evidence>
<dbReference type="NCBIfam" id="NF040628">
    <property type="entry name" value="GT-D_rel"/>
    <property type="match status" value="1"/>
</dbReference>
<feature type="domain" description="GT-D fold-like" evidence="2">
    <location>
        <begin position="111"/>
        <end position="322"/>
    </location>
</feature>
<comment type="caution">
    <text evidence="3">The sequence shown here is derived from an EMBL/GenBank/DDBJ whole genome shotgun (WGS) entry which is preliminary data.</text>
</comment>